<feature type="domain" description="FAD-binding PCMH-type" evidence="6">
    <location>
        <begin position="72"/>
        <end position="243"/>
    </location>
</feature>
<organism evidence="7 8">
    <name type="scientific">Meira miltonrushii</name>
    <dbReference type="NCBI Taxonomy" id="1280837"/>
    <lineage>
        <taxon>Eukaryota</taxon>
        <taxon>Fungi</taxon>
        <taxon>Dikarya</taxon>
        <taxon>Basidiomycota</taxon>
        <taxon>Ustilaginomycotina</taxon>
        <taxon>Exobasidiomycetes</taxon>
        <taxon>Exobasidiales</taxon>
        <taxon>Brachybasidiaceae</taxon>
        <taxon>Meira</taxon>
    </lineage>
</organism>
<dbReference type="Gene3D" id="3.40.462.20">
    <property type="match status" value="1"/>
</dbReference>
<sequence>MQLFQLQLSALVGLALWTSSVSALFPATNATKSAGQQACSQLSKQLGSKVASVAIDPSYIVSTTYYYSEQQAENKPSCVVAPTAYSDVQSAMKTIRQYNSTLAIKAGGHQTNNYWSSVAGGVLIDFKNMKSKSFTPGSTTGYFQPGNRWDDLYQYYAQFGMVPVGGRIGGVGSGLAIGGGLSFLSAEYGLACDQFTQLDVVLPDGSLVTATKDNQYSDLLLAIKGGGNQFGIVVGYTVQVYPQDPEVYGGLLIYGADQIDAVYDQVLNFTNQNTDPKAAVIATLDVIGLPSALDLVTYPVLKGLTTFIILFNVYNGPDGQPAFTQFEKIPHLLDTRKKQPYTAVASMVDIGHFSSGSVSYRAASHNSNTPTSAATLKAAIQNFQDFANTAHGTYDILSFDVQPVAASLVQQSRARGGNAQDSVDGPYYWINYLHSSLPGLYTGVPQALAELKTAVEKTPNNATLPIFLNDANADQPILQSYHAYDKLKAAKAKYDPQNYFSTHMGGPSFTN</sequence>
<dbReference type="InterPro" id="IPR006094">
    <property type="entry name" value="Oxid_FAD_bind_N"/>
</dbReference>
<keyword evidence="8" id="KW-1185">Reference proteome</keyword>
<keyword evidence="5" id="KW-0732">Signal</keyword>
<evidence type="ECO:0000313" key="7">
    <source>
        <dbReference type="EMBL" id="PWN33201.1"/>
    </source>
</evidence>
<evidence type="ECO:0000256" key="4">
    <source>
        <dbReference type="ARBA" id="ARBA00023002"/>
    </source>
</evidence>
<feature type="chain" id="PRO_5016300370" evidence="5">
    <location>
        <begin position="24"/>
        <end position="511"/>
    </location>
</feature>
<dbReference type="PANTHER" id="PTHR42973">
    <property type="entry name" value="BINDING OXIDOREDUCTASE, PUTATIVE (AFU_ORTHOLOGUE AFUA_1G17690)-RELATED"/>
    <property type="match status" value="1"/>
</dbReference>
<evidence type="ECO:0000313" key="8">
    <source>
        <dbReference type="Proteomes" id="UP000245771"/>
    </source>
</evidence>
<feature type="signal peptide" evidence="5">
    <location>
        <begin position="1"/>
        <end position="23"/>
    </location>
</feature>
<dbReference type="PROSITE" id="PS00862">
    <property type="entry name" value="OX2_COVAL_FAD"/>
    <property type="match status" value="1"/>
</dbReference>
<protein>
    <submittedName>
        <fullName evidence="7">FAD-binding domain-containing protein</fullName>
    </submittedName>
</protein>
<dbReference type="GO" id="GO:0016491">
    <property type="term" value="F:oxidoreductase activity"/>
    <property type="evidence" value="ECO:0007669"/>
    <property type="project" value="UniProtKB-KW"/>
</dbReference>
<dbReference type="InterPro" id="IPR016169">
    <property type="entry name" value="FAD-bd_PCMH_sub2"/>
</dbReference>
<dbReference type="InterPro" id="IPR036318">
    <property type="entry name" value="FAD-bd_PCMH-like_sf"/>
</dbReference>
<dbReference type="PANTHER" id="PTHR42973:SF22">
    <property type="entry name" value="FAD-BINDING PCMH-TYPE DOMAIN-CONTAINING PROTEIN-RELATED"/>
    <property type="match status" value="1"/>
</dbReference>
<dbReference type="InterPro" id="IPR016166">
    <property type="entry name" value="FAD-bd_PCMH"/>
</dbReference>
<evidence type="ECO:0000256" key="1">
    <source>
        <dbReference type="ARBA" id="ARBA00005466"/>
    </source>
</evidence>
<name>A0A316V9S0_9BASI</name>
<dbReference type="InParanoid" id="A0A316V9S0"/>
<dbReference type="Pfam" id="PF01565">
    <property type="entry name" value="FAD_binding_4"/>
    <property type="match status" value="1"/>
</dbReference>
<evidence type="ECO:0000256" key="5">
    <source>
        <dbReference type="SAM" id="SignalP"/>
    </source>
</evidence>
<evidence type="ECO:0000259" key="6">
    <source>
        <dbReference type="PROSITE" id="PS51387"/>
    </source>
</evidence>
<accession>A0A316V9S0</accession>
<keyword evidence="4" id="KW-0560">Oxidoreductase</keyword>
<dbReference type="Gene3D" id="3.30.43.10">
    <property type="entry name" value="Uridine Diphospho-n-acetylenolpyruvylglucosamine Reductase, domain 2"/>
    <property type="match status" value="1"/>
</dbReference>
<dbReference type="SUPFAM" id="SSF56176">
    <property type="entry name" value="FAD-binding/transporter-associated domain-like"/>
    <property type="match status" value="1"/>
</dbReference>
<dbReference type="Proteomes" id="UP000245771">
    <property type="component" value="Unassembled WGS sequence"/>
</dbReference>
<proteinExistence type="inferred from homology"/>
<evidence type="ECO:0000256" key="3">
    <source>
        <dbReference type="ARBA" id="ARBA00022827"/>
    </source>
</evidence>
<dbReference type="InterPro" id="IPR006093">
    <property type="entry name" value="Oxy_OxRdtase_FAD_BS"/>
</dbReference>
<dbReference type="RefSeq" id="XP_025353503.1">
    <property type="nucleotide sequence ID" value="XM_025500449.1"/>
</dbReference>
<dbReference type="InterPro" id="IPR050416">
    <property type="entry name" value="FAD-linked_Oxidoreductase"/>
</dbReference>
<comment type="similarity">
    <text evidence="1">Belongs to the oxygen-dependent FAD-linked oxidoreductase family.</text>
</comment>
<dbReference type="STRING" id="1280837.A0A316V9S0"/>
<evidence type="ECO:0000256" key="2">
    <source>
        <dbReference type="ARBA" id="ARBA00022630"/>
    </source>
</evidence>
<gene>
    <name evidence="7" type="ORF">FA14DRAFT_173032</name>
</gene>
<dbReference type="AlphaFoldDB" id="A0A316V9S0"/>
<keyword evidence="3" id="KW-0274">FAD</keyword>
<dbReference type="GO" id="GO:0071949">
    <property type="term" value="F:FAD binding"/>
    <property type="evidence" value="ECO:0007669"/>
    <property type="project" value="InterPro"/>
</dbReference>
<dbReference type="InterPro" id="IPR016167">
    <property type="entry name" value="FAD-bd_PCMH_sub1"/>
</dbReference>
<reference evidence="7 8" key="1">
    <citation type="journal article" date="2018" name="Mol. Biol. Evol.">
        <title>Broad Genomic Sampling Reveals a Smut Pathogenic Ancestry of the Fungal Clade Ustilaginomycotina.</title>
        <authorList>
            <person name="Kijpornyongpan T."/>
            <person name="Mondo S.J."/>
            <person name="Barry K."/>
            <person name="Sandor L."/>
            <person name="Lee J."/>
            <person name="Lipzen A."/>
            <person name="Pangilinan J."/>
            <person name="LaButti K."/>
            <person name="Hainaut M."/>
            <person name="Henrissat B."/>
            <person name="Grigoriev I.V."/>
            <person name="Spatafora J.W."/>
            <person name="Aime M.C."/>
        </authorList>
    </citation>
    <scope>NUCLEOTIDE SEQUENCE [LARGE SCALE GENOMIC DNA]</scope>
    <source>
        <strain evidence="7 8">MCA 3882</strain>
    </source>
</reference>
<keyword evidence="2" id="KW-0285">Flavoprotein</keyword>
<dbReference type="Gene3D" id="3.30.465.10">
    <property type="match status" value="1"/>
</dbReference>
<dbReference type="EMBL" id="KZ819604">
    <property type="protein sequence ID" value="PWN33201.1"/>
    <property type="molecule type" value="Genomic_DNA"/>
</dbReference>
<dbReference type="OrthoDB" id="2151789at2759"/>
<dbReference type="PROSITE" id="PS51387">
    <property type="entry name" value="FAD_PCMH"/>
    <property type="match status" value="1"/>
</dbReference>
<dbReference type="GeneID" id="37022230"/>